<feature type="region of interest" description="Disordered" evidence="1">
    <location>
        <begin position="66"/>
        <end position="96"/>
    </location>
</feature>
<name>A0A146KPM2_LYGHE</name>
<feature type="non-terminal residue" evidence="2">
    <location>
        <position position="1"/>
    </location>
</feature>
<protein>
    <submittedName>
        <fullName evidence="2">Uncharacterized protein</fullName>
    </submittedName>
</protein>
<accession>A0A146KPM2</accession>
<gene>
    <name evidence="2" type="ORF">g.11007</name>
</gene>
<feature type="compositionally biased region" description="Polar residues" evidence="1">
    <location>
        <begin position="70"/>
        <end position="79"/>
    </location>
</feature>
<reference evidence="2" key="1">
    <citation type="journal article" date="2016" name="Gigascience">
        <title>De novo construction of an expanded transcriptome assembly for the western tarnished plant bug, Lygus hesperus.</title>
        <authorList>
            <person name="Tassone E.E."/>
            <person name="Geib S.M."/>
            <person name="Hall B."/>
            <person name="Fabrick J.A."/>
            <person name="Brent C.S."/>
            <person name="Hull J.J."/>
        </authorList>
    </citation>
    <scope>NUCLEOTIDE SEQUENCE</scope>
</reference>
<dbReference type="EMBL" id="GDHC01021392">
    <property type="protein sequence ID" value="JAP97236.1"/>
    <property type="molecule type" value="Transcribed_RNA"/>
</dbReference>
<sequence length="121" mass="13412">SSSSSSSPGEVTDTAVPAKQEVTNIPVCPDLFDEGLVVATAQDTNEEDSNIPICPNLFDEPEYRTLDGAGTSNRDTSMVSLSSLRSRSELTKKETKPKVVLPYEKKKITQQRRMRVIHWTK</sequence>
<evidence type="ECO:0000256" key="1">
    <source>
        <dbReference type="SAM" id="MobiDB-lite"/>
    </source>
</evidence>
<proteinExistence type="predicted"/>
<dbReference type="AlphaFoldDB" id="A0A146KPM2"/>
<evidence type="ECO:0000313" key="2">
    <source>
        <dbReference type="EMBL" id="JAP97236.1"/>
    </source>
</evidence>
<organism evidence="2">
    <name type="scientific">Lygus hesperus</name>
    <name type="common">Western plant bug</name>
    <dbReference type="NCBI Taxonomy" id="30085"/>
    <lineage>
        <taxon>Eukaryota</taxon>
        <taxon>Metazoa</taxon>
        <taxon>Ecdysozoa</taxon>
        <taxon>Arthropoda</taxon>
        <taxon>Hexapoda</taxon>
        <taxon>Insecta</taxon>
        <taxon>Pterygota</taxon>
        <taxon>Neoptera</taxon>
        <taxon>Paraneoptera</taxon>
        <taxon>Hemiptera</taxon>
        <taxon>Heteroptera</taxon>
        <taxon>Panheteroptera</taxon>
        <taxon>Cimicomorpha</taxon>
        <taxon>Miridae</taxon>
        <taxon>Mirini</taxon>
        <taxon>Lygus</taxon>
    </lineage>
</organism>
<feature type="compositionally biased region" description="Basic and acidic residues" evidence="1">
    <location>
        <begin position="86"/>
        <end position="96"/>
    </location>
</feature>